<evidence type="ECO:0000313" key="2">
    <source>
        <dbReference type="EMBL" id="KGN53598.1"/>
    </source>
</evidence>
<reference evidence="2 3" key="3">
    <citation type="journal article" date="2010" name="BMC Genomics">
        <title>Transcriptome sequencing and comparative analysis of cucumber flowers with different sex types.</title>
        <authorList>
            <person name="Guo S."/>
            <person name="Zheng Y."/>
            <person name="Joung J.G."/>
            <person name="Liu S."/>
            <person name="Zhang Z."/>
            <person name="Crasta O.R."/>
            <person name="Sobral B.W."/>
            <person name="Xu Y."/>
            <person name="Huang S."/>
            <person name="Fei Z."/>
        </authorList>
    </citation>
    <scope>NUCLEOTIDE SEQUENCE [LARGE SCALE GENOMIC DNA]</scope>
    <source>
        <strain evidence="3">cv. 9930</strain>
    </source>
</reference>
<reference evidence="2 3" key="4">
    <citation type="journal article" date="2011" name="BMC Genomics">
        <title>RNA-Seq improves annotation of protein-coding genes in the cucumber genome.</title>
        <authorList>
            <person name="Li Z."/>
            <person name="Zhang Z."/>
            <person name="Yan P."/>
            <person name="Huang S."/>
            <person name="Fei Z."/>
            <person name="Lin K."/>
        </authorList>
    </citation>
    <scope>NUCLEOTIDE SEQUENCE [LARGE SCALE GENOMIC DNA]</scope>
    <source>
        <strain evidence="3">cv. 9930</strain>
    </source>
</reference>
<keyword evidence="3" id="KW-1185">Reference proteome</keyword>
<dbReference type="AlphaFoldDB" id="A0A0A0KVL8"/>
<sequence length="49" mass="5671">MQEGEGSTKLWDNEGEGDKEFWRRETAQKGVGEGDRRDSEKGKREEREG</sequence>
<evidence type="ECO:0000256" key="1">
    <source>
        <dbReference type="SAM" id="MobiDB-lite"/>
    </source>
</evidence>
<feature type="region of interest" description="Disordered" evidence="1">
    <location>
        <begin position="1"/>
        <end position="49"/>
    </location>
</feature>
<feature type="compositionally biased region" description="Basic and acidic residues" evidence="1">
    <location>
        <begin position="16"/>
        <end position="49"/>
    </location>
</feature>
<name>A0A0A0KVL8_CUCSA</name>
<dbReference type="Proteomes" id="UP000029981">
    <property type="component" value="Chromosome 4"/>
</dbReference>
<evidence type="ECO:0000313" key="3">
    <source>
        <dbReference type="Proteomes" id="UP000029981"/>
    </source>
</evidence>
<dbReference type="EMBL" id="CM002925">
    <property type="protein sequence ID" value="KGN53598.1"/>
    <property type="molecule type" value="Genomic_DNA"/>
</dbReference>
<reference evidence="2 3" key="2">
    <citation type="journal article" date="2009" name="PLoS ONE">
        <title>An integrated genetic and cytogenetic map of the cucumber genome.</title>
        <authorList>
            <person name="Ren Y."/>
            <person name="Zhang Z."/>
            <person name="Liu J."/>
            <person name="Staub J.E."/>
            <person name="Han Y."/>
            <person name="Cheng Z."/>
            <person name="Li X."/>
            <person name="Lu J."/>
            <person name="Miao H."/>
            <person name="Kang H."/>
            <person name="Xie B."/>
            <person name="Gu X."/>
            <person name="Wang X."/>
            <person name="Du Y."/>
            <person name="Jin W."/>
            <person name="Huang S."/>
        </authorList>
    </citation>
    <scope>NUCLEOTIDE SEQUENCE [LARGE SCALE GENOMIC DNA]</scope>
    <source>
        <strain evidence="3">cv. 9930</strain>
    </source>
</reference>
<reference evidence="2 3" key="1">
    <citation type="journal article" date="2009" name="Nat. Genet.">
        <title>The genome of the cucumber, Cucumis sativus L.</title>
        <authorList>
            <person name="Huang S."/>
            <person name="Li R."/>
            <person name="Zhang Z."/>
            <person name="Li L."/>
            <person name="Gu X."/>
            <person name="Fan W."/>
            <person name="Lucas W.J."/>
            <person name="Wang X."/>
            <person name="Xie B."/>
            <person name="Ni P."/>
            <person name="Ren Y."/>
            <person name="Zhu H."/>
            <person name="Li J."/>
            <person name="Lin K."/>
            <person name="Jin W."/>
            <person name="Fei Z."/>
            <person name="Li G."/>
            <person name="Staub J."/>
            <person name="Kilian A."/>
            <person name="van der Vossen E.A."/>
            <person name="Wu Y."/>
            <person name="Guo J."/>
            <person name="He J."/>
            <person name="Jia Z."/>
            <person name="Ren Y."/>
            <person name="Tian G."/>
            <person name="Lu Y."/>
            <person name="Ruan J."/>
            <person name="Qian W."/>
            <person name="Wang M."/>
            <person name="Huang Q."/>
            <person name="Li B."/>
            <person name="Xuan Z."/>
            <person name="Cao J."/>
            <person name="Asan"/>
            <person name="Wu Z."/>
            <person name="Zhang J."/>
            <person name="Cai Q."/>
            <person name="Bai Y."/>
            <person name="Zhao B."/>
            <person name="Han Y."/>
            <person name="Li Y."/>
            <person name="Li X."/>
            <person name="Wang S."/>
            <person name="Shi Q."/>
            <person name="Liu S."/>
            <person name="Cho W.K."/>
            <person name="Kim J.Y."/>
            <person name="Xu Y."/>
            <person name="Heller-Uszynska K."/>
            <person name="Miao H."/>
            <person name="Cheng Z."/>
            <person name="Zhang S."/>
            <person name="Wu J."/>
            <person name="Yang Y."/>
            <person name="Kang H."/>
            <person name="Li M."/>
            <person name="Liang H."/>
            <person name="Ren X."/>
            <person name="Shi Z."/>
            <person name="Wen M."/>
            <person name="Jian M."/>
            <person name="Yang H."/>
            <person name="Zhang G."/>
            <person name="Yang Z."/>
            <person name="Chen R."/>
            <person name="Liu S."/>
            <person name="Li J."/>
            <person name="Ma L."/>
            <person name="Liu H."/>
            <person name="Zhou Y."/>
            <person name="Zhao J."/>
            <person name="Fang X."/>
            <person name="Li G."/>
            <person name="Fang L."/>
            <person name="Li Y."/>
            <person name="Liu D."/>
            <person name="Zheng H."/>
            <person name="Zhang Y."/>
            <person name="Qin N."/>
            <person name="Li Z."/>
            <person name="Yang G."/>
            <person name="Yang S."/>
            <person name="Bolund L."/>
            <person name="Kristiansen K."/>
            <person name="Zheng H."/>
            <person name="Li S."/>
            <person name="Zhang X."/>
            <person name="Yang H."/>
            <person name="Wang J."/>
            <person name="Sun R."/>
            <person name="Zhang B."/>
            <person name="Jiang S."/>
            <person name="Wang J."/>
            <person name="Du Y."/>
            <person name="Li S."/>
        </authorList>
    </citation>
    <scope>NUCLEOTIDE SEQUENCE [LARGE SCALE GENOMIC DNA]</scope>
    <source>
        <strain evidence="3">cv. 9930</strain>
    </source>
</reference>
<gene>
    <name evidence="2" type="ORF">Csa_4G088710</name>
</gene>
<organism evidence="2 3">
    <name type="scientific">Cucumis sativus</name>
    <name type="common">Cucumber</name>
    <dbReference type="NCBI Taxonomy" id="3659"/>
    <lineage>
        <taxon>Eukaryota</taxon>
        <taxon>Viridiplantae</taxon>
        <taxon>Streptophyta</taxon>
        <taxon>Embryophyta</taxon>
        <taxon>Tracheophyta</taxon>
        <taxon>Spermatophyta</taxon>
        <taxon>Magnoliopsida</taxon>
        <taxon>eudicotyledons</taxon>
        <taxon>Gunneridae</taxon>
        <taxon>Pentapetalae</taxon>
        <taxon>rosids</taxon>
        <taxon>fabids</taxon>
        <taxon>Cucurbitales</taxon>
        <taxon>Cucurbitaceae</taxon>
        <taxon>Benincaseae</taxon>
        <taxon>Cucumis</taxon>
    </lineage>
</organism>
<proteinExistence type="predicted"/>
<accession>A0A0A0KVL8</accession>
<protein>
    <submittedName>
        <fullName evidence="2">Uncharacterized protein</fullName>
    </submittedName>
</protein>
<dbReference type="Gramene" id="KGN53598">
    <property type="protein sequence ID" value="KGN53598"/>
    <property type="gene ID" value="Csa_4G088710"/>
</dbReference>